<dbReference type="AlphaFoldDB" id="A0A091EYN0"/>
<feature type="non-terminal residue" evidence="2">
    <location>
        <position position="1"/>
    </location>
</feature>
<evidence type="ECO:0000313" key="3">
    <source>
        <dbReference type="Proteomes" id="UP000052976"/>
    </source>
</evidence>
<feature type="chain" id="PRO_5001874512" evidence="1">
    <location>
        <begin position="19"/>
        <end position="66"/>
    </location>
</feature>
<reference evidence="2 3" key="1">
    <citation type="submission" date="2014-04" db="EMBL/GenBank/DDBJ databases">
        <title>Genome evolution of avian class.</title>
        <authorList>
            <person name="Zhang G."/>
            <person name="Li C."/>
        </authorList>
    </citation>
    <scope>NUCLEOTIDE SEQUENCE [LARGE SCALE GENOMIC DNA]</scope>
    <source>
        <strain evidence="2">BGI_N302</strain>
    </source>
</reference>
<evidence type="ECO:0000256" key="1">
    <source>
        <dbReference type="SAM" id="SignalP"/>
    </source>
</evidence>
<feature type="non-terminal residue" evidence="2">
    <location>
        <position position="66"/>
    </location>
</feature>
<name>A0A091EYN0_CORBR</name>
<dbReference type="Proteomes" id="UP000052976">
    <property type="component" value="Unassembled WGS sequence"/>
</dbReference>
<accession>A0A091EYN0</accession>
<protein>
    <submittedName>
        <fullName evidence="2">Uncharacterized protein</fullName>
    </submittedName>
</protein>
<keyword evidence="3" id="KW-1185">Reference proteome</keyword>
<evidence type="ECO:0000313" key="2">
    <source>
        <dbReference type="EMBL" id="KFO61677.1"/>
    </source>
</evidence>
<gene>
    <name evidence="2" type="ORF">N302_11158</name>
</gene>
<organism evidence="2 3">
    <name type="scientific">Corvus brachyrhynchos</name>
    <name type="common">American crow</name>
    <dbReference type="NCBI Taxonomy" id="85066"/>
    <lineage>
        <taxon>Eukaryota</taxon>
        <taxon>Metazoa</taxon>
        <taxon>Chordata</taxon>
        <taxon>Craniata</taxon>
        <taxon>Vertebrata</taxon>
        <taxon>Euteleostomi</taxon>
        <taxon>Archelosauria</taxon>
        <taxon>Archosauria</taxon>
        <taxon>Dinosauria</taxon>
        <taxon>Saurischia</taxon>
        <taxon>Theropoda</taxon>
        <taxon>Coelurosauria</taxon>
        <taxon>Aves</taxon>
        <taxon>Neognathae</taxon>
        <taxon>Neoaves</taxon>
        <taxon>Telluraves</taxon>
        <taxon>Australaves</taxon>
        <taxon>Passeriformes</taxon>
        <taxon>Corvoidea</taxon>
        <taxon>Corvidae</taxon>
        <taxon>Corvus</taxon>
    </lineage>
</organism>
<sequence length="66" mass="7296">KMLLSLTLLLTWLERCSGAAGVFMEPQLQARAGDSVLLRCLFLDPDSKGWTLHKVDWLHKAGAGTQ</sequence>
<proteinExistence type="predicted"/>
<feature type="signal peptide" evidence="1">
    <location>
        <begin position="1"/>
        <end position="18"/>
    </location>
</feature>
<dbReference type="STRING" id="85066.A0A091EYN0"/>
<keyword evidence="1" id="KW-0732">Signal</keyword>
<dbReference type="EMBL" id="KK719138">
    <property type="protein sequence ID" value="KFO61677.1"/>
    <property type="molecule type" value="Genomic_DNA"/>
</dbReference>